<comment type="caution">
    <text evidence="9">The sequence shown here is derived from an EMBL/GenBank/DDBJ whole genome shotgun (WGS) entry which is preliminary data.</text>
</comment>
<keyword evidence="5" id="KW-0067">ATP-binding</keyword>
<evidence type="ECO:0000256" key="3">
    <source>
        <dbReference type="ARBA" id="ARBA00022741"/>
    </source>
</evidence>
<dbReference type="CDD" id="cd02020">
    <property type="entry name" value="CMPK"/>
    <property type="match status" value="1"/>
</dbReference>
<evidence type="ECO:0000256" key="4">
    <source>
        <dbReference type="ARBA" id="ARBA00022777"/>
    </source>
</evidence>
<sequence length="149" mass="16330">DCDVSEAIRTMAVSACAHYVARHGAIRDLLVTRQRDIGRTLGSFVSEGRDQGSVVFPNADAKFVLDASLEKRAERRFREMVAEGEEVEIAAVMENLTSRDMADAKQWAPLLRPGQAIVIDTTDLTIGQVVDRMVAVISTLKSREKGVSP</sequence>
<evidence type="ECO:0000256" key="6">
    <source>
        <dbReference type="ARBA" id="ARBA00047615"/>
    </source>
</evidence>
<dbReference type="Gene3D" id="3.40.50.300">
    <property type="entry name" value="P-loop containing nucleotide triphosphate hydrolases"/>
    <property type="match status" value="1"/>
</dbReference>
<organism evidence="9">
    <name type="scientific">marine sediment metagenome</name>
    <dbReference type="NCBI Taxonomy" id="412755"/>
    <lineage>
        <taxon>unclassified sequences</taxon>
        <taxon>metagenomes</taxon>
        <taxon>ecological metagenomes</taxon>
    </lineage>
</organism>
<dbReference type="EMBL" id="BARS01015912">
    <property type="protein sequence ID" value="GAF95776.1"/>
    <property type="molecule type" value="Genomic_DNA"/>
</dbReference>
<dbReference type="Pfam" id="PF02224">
    <property type="entry name" value="Cytidylate_kin"/>
    <property type="match status" value="1"/>
</dbReference>
<gene>
    <name evidence="9" type="ORF">S01H1_26265</name>
</gene>
<evidence type="ECO:0000256" key="1">
    <source>
        <dbReference type="ARBA" id="ARBA00012906"/>
    </source>
</evidence>
<name>X0U8W0_9ZZZZ</name>
<evidence type="ECO:0000256" key="5">
    <source>
        <dbReference type="ARBA" id="ARBA00022840"/>
    </source>
</evidence>
<evidence type="ECO:0000313" key="9">
    <source>
        <dbReference type="EMBL" id="GAF95776.1"/>
    </source>
</evidence>
<dbReference type="GO" id="GO:0005524">
    <property type="term" value="F:ATP binding"/>
    <property type="evidence" value="ECO:0007669"/>
    <property type="project" value="UniProtKB-KW"/>
</dbReference>
<keyword evidence="2" id="KW-0808">Transferase</keyword>
<reference evidence="9" key="1">
    <citation type="journal article" date="2014" name="Front. Microbiol.">
        <title>High frequency of phylogenetically diverse reductive dehalogenase-homologous genes in deep subseafloor sedimentary metagenomes.</title>
        <authorList>
            <person name="Kawai M."/>
            <person name="Futagami T."/>
            <person name="Toyoda A."/>
            <person name="Takaki Y."/>
            <person name="Nishi S."/>
            <person name="Hori S."/>
            <person name="Arai W."/>
            <person name="Tsubouchi T."/>
            <person name="Morono Y."/>
            <person name="Uchiyama I."/>
            <person name="Ito T."/>
            <person name="Fujiyama A."/>
            <person name="Inagaki F."/>
            <person name="Takami H."/>
        </authorList>
    </citation>
    <scope>NUCLEOTIDE SEQUENCE</scope>
    <source>
        <strain evidence="9">Expedition CK06-06</strain>
    </source>
</reference>
<dbReference type="EC" id="2.7.4.25" evidence="1"/>
<accession>X0U8W0</accession>
<evidence type="ECO:0000259" key="8">
    <source>
        <dbReference type="Pfam" id="PF02224"/>
    </source>
</evidence>
<dbReference type="SUPFAM" id="SSF52540">
    <property type="entry name" value="P-loop containing nucleoside triphosphate hydrolases"/>
    <property type="match status" value="1"/>
</dbReference>
<dbReference type="InterPro" id="IPR011994">
    <property type="entry name" value="Cytidylate_kinase_dom"/>
</dbReference>
<feature type="non-terminal residue" evidence="9">
    <location>
        <position position="1"/>
    </location>
</feature>
<feature type="domain" description="Cytidylate kinase" evidence="8">
    <location>
        <begin position="2"/>
        <end position="137"/>
    </location>
</feature>
<comment type="catalytic activity">
    <reaction evidence="7">
        <text>CMP + ATP = CDP + ADP</text>
        <dbReference type="Rhea" id="RHEA:11600"/>
        <dbReference type="ChEBI" id="CHEBI:30616"/>
        <dbReference type="ChEBI" id="CHEBI:58069"/>
        <dbReference type="ChEBI" id="CHEBI:60377"/>
        <dbReference type="ChEBI" id="CHEBI:456216"/>
        <dbReference type="EC" id="2.7.4.25"/>
    </reaction>
</comment>
<evidence type="ECO:0000256" key="7">
    <source>
        <dbReference type="ARBA" id="ARBA00048478"/>
    </source>
</evidence>
<dbReference type="InterPro" id="IPR027417">
    <property type="entry name" value="P-loop_NTPase"/>
</dbReference>
<keyword evidence="4" id="KW-0418">Kinase</keyword>
<protein>
    <recommendedName>
        <fullName evidence="1">(d)CMP kinase</fullName>
        <ecNumber evidence="1">2.7.4.25</ecNumber>
    </recommendedName>
</protein>
<comment type="catalytic activity">
    <reaction evidence="6">
        <text>dCMP + ATP = dCDP + ADP</text>
        <dbReference type="Rhea" id="RHEA:25094"/>
        <dbReference type="ChEBI" id="CHEBI:30616"/>
        <dbReference type="ChEBI" id="CHEBI:57566"/>
        <dbReference type="ChEBI" id="CHEBI:58593"/>
        <dbReference type="ChEBI" id="CHEBI:456216"/>
        <dbReference type="EC" id="2.7.4.25"/>
    </reaction>
</comment>
<keyword evidence="3" id="KW-0547">Nucleotide-binding</keyword>
<dbReference type="GO" id="GO:0036431">
    <property type="term" value="F:dCMP kinase activity"/>
    <property type="evidence" value="ECO:0007669"/>
    <property type="project" value="InterPro"/>
</dbReference>
<dbReference type="AlphaFoldDB" id="X0U8W0"/>
<proteinExistence type="predicted"/>
<dbReference type="GO" id="GO:0006139">
    <property type="term" value="P:nucleobase-containing compound metabolic process"/>
    <property type="evidence" value="ECO:0007669"/>
    <property type="project" value="InterPro"/>
</dbReference>
<evidence type="ECO:0000256" key="2">
    <source>
        <dbReference type="ARBA" id="ARBA00022679"/>
    </source>
</evidence>